<organism evidence="1 2">
    <name type="scientific">Corynespora cassiicola Philippines</name>
    <dbReference type="NCBI Taxonomy" id="1448308"/>
    <lineage>
        <taxon>Eukaryota</taxon>
        <taxon>Fungi</taxon>
        <taxon>Dikarya</taxon>
        <taxon>Ascomycota</taxon>
        <taxon>Pezizomycotina</taxon>
        <taxon>Dothideomycetes</taxon>
        <taxon>Pleosporomycetidae</taxon>
        <taxon>Pleosporales</taxon>
        <taxon>Corynesporascaceae</taxon>
        <taxon>Corynespora</taxon>
    </lineage>
</organism>
<dbReference type="PANTHER" id="PTHR37844:SF2">
    <property type="entry name" value="SER_THR PROTEIN PHOSPHATASE SUPERFAMILY (AFU_ORTHOLOGUE AFUA_1G14840)"/>
    <property type="match status" value="1"/>
</dbReference>
<dbReference type="InterPro" id="IPR029052">
    <property type="entry name" value="Metallo-depent_PP-like"/>
</dbReference>
<reference evidence="1 2" key="1">
    <citation type="journal article" date="2018" name="Front. Microbiol.">
        <title>Genome-Wide Analysis of Corynespora cassiicola Leaf Fall Disease Putative Effectors.</title>
        <authorList>
            <person name="Lopez D."/>
            <person name="Ribeiro S."/>
            <person name="Label P."/>
            <person name="Fumanal B."/>
            <person name="Venisse J.S."/>
            <person name="Kohler A."/>
            <person name="de Oliveira R.R."/>
            <person name="Labutti K."/>
            <person name="Lipzen A."/>
            <person name="Lail K."/>
            <person name="Bauer D."/>
            <person name="Ohm R.A."/>
            <person name="Barry K.W."/>
            <person name="Spatafora J."/>
            <person name="Grigoriev I.V."/>
            <person name="Martin F.M."/>
            <person name="Pujade-Renaud V."/>
        </authorList>
    </citation>
    <scope>NUCLEOTIDE SEQUENCE [LARGE SCALE GENOMIC DNA]</scope>
    <source>
        <strain evidence="1 2">Philippines</strain>
    </source>
</reference>
<dbReference type="AlphaFoldDB" id="A0A2T2P752"/>
<name>A0A2T2P752_CORCC</name>
<dbReference type="SUPFAM" id="SSF56300">
    <property type="entry name" value="Metallo-dependent phosphatases"/>
    <property type="match status" value="1"/>
</dbReference>
<protein>
    <recommendedName>
        <fullName evidence="3">Calcineurin-like phosphoesterase domain-containing protein</fullName>
    </recommendedName>
</protein>
<dbReference type="OrthoDB" id="550558at2759"/>
<evidence type="ECO:0000313" key="2">
    <source>
        <dbReference type="Proteomes" id="UP000240883"/>
    </source>
</evidence>
<dbReference type="PANTHER" id="PTHR37844">
    <property type="entry name" value="SER/THR PROTEIN PHOSPHATASE SUPERFAMILY (AFU_ORTHOLOGUE AFUA_1G14840)"/>
    <property type="match status" value="1"/>
</dbReference>
<gene>
    <name evidence="1" type="ORF">BS50DRAFT_607111</name>
</gene>
<proteinExistence type="predicted"/>
<dbReference type="EMBL" id="KZ678129">
    <property type="protein sequence ID" value="PSN73502.1"/>
    <property type="molecule type" value="Genomic_DNA"/>
</dbReference>
<evidence type="ECO:0008006" key="3">
    <source>
        <dbReference type="Google" id="ProtNLM"/>
    </source>
</evidence>
<accession>A0A2T2P752</accession>
<evidence type="ECO:0000313" key="1">
    <source>
        <dbReference type="EMBL" id="PSN73502.1"/>
    </source>
</evidence>
<dbReference type="Proteomes" id="UP000240883">
    <property type="component" value="Unassembled WGS sequence"/>
</dbReference>
<keyword evidence="2" id="KW-1185">Reference proteome</keyword>
<sequence length="233" mass="25516">MAIQVLSDIHLDAPKAYDIFEITPKAAYLAFLGDIGNVVSHQDGYLAFLRDQLRPYHASWPSAVGTLRAFEQDVRRDDSLGAFMLLARNSFAIPDSNLAVLGCSLFSRVPNEGEEAASFGIEDFYHIEGWDVPAYNAAHERDLAWLNGQVAALEGREAEAVVLTHSSPTRAAPAVNPKHAQSLIRADFSMGLSDQVCFKSSDVKVWPFGHTHCNCDVLVEREGGAGPLRFVTN</sequence>